<dbReference type="InterPro" id="IPR036915">
    <property type="entry name" value="Cyclin-like_sf"/>
</dbReference>
<dbReference type="AlphaFoldDB" id="A0A137P997"/>
<dbReference type="GO" id="GO:0051726">
    <property type="term" value="P:regulation of cell cycle"/>
    <property type="evidence" value="ECO:0007669"/>
    <property type="project" value="InterPro"/>
</dbReference>
<name>A0A137P997_CONC2</name>
<sequence length="477" mass="53734">MTSYYNLTRKAAYSFLASITTREDEGNKSSKSTSDSPTLSTKSYNESLSPDPPDLNDTNNLEFTKSHTIEISTARVQKKPVKKTQRALAATNFLSSLSFGAESIPNNNISAKNSLAERAATPPIPITAASTYQDDFEHPDSVNRRSLADSSYSGHHTLSSSPTDLDSDEEPPDISRKQSPENNVGSYFSRRESSYLSDKQTSPNSNQNQNNQPIFALEFCENPHSTNNNEVNNNRKTRLKNQPQTSRTGSKKKESKKKDAPSYAYLLEPSYSLTKNPLTNYNPYALDDPTLEADETSVLASFMELIHYGKAKDSKKDVEEVFQVSHPTVDHSLTLGHIRSLKSKILNTATNLDIELSSVALAYAYFEKLALKVYINKNNRHITAACCLFLAVKVNEHKNRLGDLIESLERNFDVDDKEIYASEFEIFSHLDFNLFLPLTEFMPHLDRIFEELDYKNGNEYLGDEPFYSFDPPESETE</sequence>
<evidence type="ECO:0000313" key="4">
    <source>
        <dbReference type="Proteomes" id="UP000070444"/>
    </source>
</evidence>
<dbReference type="SUPFAM" id="SSF47954">
    <property type="entry name" value="Cyclin-like"/>
    <property type="match status" value="1"/>
</dbReference>
<dbReference type="Gene3D" id="1.10.472.10">
    <property type="entry name" value="Cyclin-like"/>
    <property type="match status" value="1"/>
</dbReference>
<dbReference type="CDD" id="cd20556">
    <property type="entry name" value="CYCLIN_CABLES"/>
    <property type="match status" value="1"/>
</dbReference>
<feature type="compositionally biased region" description="Low complexity" evidence="1">
    <location>
        <begin position="150"/>
        <end position="164"/>
    </location>
</feature>
<dbReference type="PANTHER" id="PTHR22896">
    <property type="entry name" value="CDK5 AND ABL1 ENZYME SUBSTRATE 1"/>
    <property type="match status" value="1"/>
</dbReference>
<dbReference type="EMBL" id="KQ964472">
    <property type="protein sequence ID" value="KXN71588.1"/>
    <property type="molecule type" value="Genomic_DNA"/>
</dbReference>
<accession>A0A137P997</accession>
<evidence type="ECO:0000313" key="3">
    <source>
        <dbReference type="EMBL" id="KXN71588.1"/>
    </source>
</evidence>
<feature type="compositionally biased region" description="Low complexity" evidence="1">
    <location>
        <begin position="29"/>
        <end position="43"/>
    </location>
</feature>
<dbReference type="Proteomes" id="UP000070444">
    <property type="component" value="Unassembled WGS sequence"/>
</dbReference>
<dbReference type="STRING" id="796925.A0A137P997"/>
<feature type="compositionally biased region" description="Basic and acidic residues" evidence="1">
    <location>
        <begin position="135"/>
        <end position="147"/>
    </location>
</feature>
<feature type="region of interest" description="Disordered" evidence="1">
    <location>
        <begin position="126"/>
        <end position="210"/>
    </location>
</feature>
<feature type="domain" description="Cyclin N-terminal" evidence="2">
    <location>
        <begin position="343"/>
        <end position="434"/>
    </location>
</feature>
<evidence type="ECO:0000256" key="1">
    <source>
        <dbReference type="SAM" id="MobiDB-lite"/>
    </source>
</evidence>
<evidence type="ECO:0000259" key="2">
    <source>
        <dbReference type="Pfam" id="PF00134"/>
    </source>
</evidence>
<protein>
    <recommendedName>
        <fullName evidence="2">Cyclin N-terminal domain-containing protein</fullName>
    </recommendedName>
</protein>
<dbReference type="InterPro" id="IPR006671">
    <property type="entry name" value="Cyclin_N"/>
</dbReference>
<gene>
    <name evidence="3" type="ORF">CONCODRAFT_78275</name>
</gene>
<proteinExistence type="predicted"/>
<keyword evidence="4" id="KW-1185">Reference proteome</keyword>
<reference evidence="3 4" key="1">
    <citation type="journal article" date="2015" name="Genome Biol. Evol.">
        <title>Phylogenomic analyses indicate that early fungi evolved digesting cell walls of algal ancestors of land plants.</title>
        <authorList>
            <person name="Chang Y."/>
            <person name="Wang S."/>
            <person name="Sekimoto S."/>
            <person name="Aerts A.L."/>
            <person name="Choi C."/>
            <person name="Clum A."/>
            <person name="LaButti K.M."/>
            <person name="Lindquist E.A."/>
            <person name="Yee Ngan C."/>
            <person name="Ohm R.A."/>
            <person name="Salamov A.A."/>
            <person name="Grigoriev I.V."/>
            <person name="Spatafora J.W."/>
            <person name="Berbee M.L."/>
        </authorList>
    </citation>
    <scope>NUCLEOTIDE SEQUENCE [LARGE SCALE GENOMIC DNA]</scope>
    <source>
        <strain evidence="3 4">NRRL 28638</strain>
    </source>
</reference>
<dbReference type="OrthoDB" id="5353095at2759"/>
<dbReference type="InterPro" id="IPR012388">
    <property type="entry name" value="CABLES1/2"/>
</dbReference>
<dbReference type="PANTHER" id="PTHR22896:SF0">
    <property type="entry name" value="CYCLIN N-TERMINAL DOMAIN-CONTAINING PROTEIN"/>
    <property type="match status" value="1"/>
</dbReference>
<feature type="region of interest" description="Disordered" evidence="1">
    <location>
        <begin position="222"/>
        <end position="261"/>
    </location>
</feature>
<feature type="region of interest" description="Disordered" evidence="1">
    <location>
        <begin position="22"/>
        <end position="60"/>
    </location>
</feature>
<dbReference type="Pfam" id="PF00134">
    <property type="entry name" value="Cyclin_N"/>
    <property type="match status" value="1"/>
</dbReference>
<organism evidence="3 4">
    <name type="scientific">Conidiobolus coronatus (strain ATCC 28846 / CBS 209.66 / NRRL 28638)</name>
    <name type="common">Delacroixia coronata</name>
    <dbReference type="NCBI Taxonomy" id="796925"/>
    <lineage>
        <taxon>Eukaryota</taxon>
        <taxon>Fungi</taxon>
        <taxon>Fungi incertae sedis</taxon>
        <taxon>Zoopagomycota</taxon>
        <taxon>Entomophthoromycotina</taxon>
        <taxon>Entomophthoromycetes</taxon>
        <taxon>Entomophthorales</taxon>
        <taxon>Ancylistaceae</taxon>
        <taxon>Conidiobolus</taxon>
    </lineage>
</organism>